<dbReference type="EMBL" id="JACRTJ010000006">
    <property type="protein sequence ID" value="MBC8598132.1"/>
    <property type="molecule type" value="Genomic_DNA"/>
</dbReference>
<dbReference type="PANTHER" id="PTHR42994:SF2">
    <property type="entry name" value="PEPTIDASE"/>
    <property type="match status" value="1"/>
</dbReference>
<evidence type="ECO:0000259" key="3">
    <source>
        <dbReference type="Pfam" id="PF04389"/>
    </source>
</evidence>
<dbReference type="Proteomes" id="UP000647491">
    <property type="component" value="Unassembled WGS sequence"/>
</dbReference>
<feature type="domain" description="Peptidase M28" evidence="3">
    <location>
        <begin position="59"/>
        <end position="169"/>
    </location>
</feature>
<dbReference type="Gene3D" id="3.30.70.360">
    <property type="match status" value="1"/>
</dbReference>
<dbReference type="Pfam" id="PF04389">
    <property type="entry name" value="Peptidase_M28"/>
    <property type="match status" value="1"/>
</dbReference>
<sequence>MQYNKERILSRLMEMIQIDSVSYKEGPMTDYLQKYFEDRGYEVYRDQAGKAVGGDHSGNLLIHIPGTMEGESICLNAHQDTVEPGIGIVPVLEDGKLKSSGDTILAADDKSGIAIMLELLEVLKETGTPHRDMYYLFTICEESGMYGAKKFDYSKIPTKNIFSLDGAGNLGFILKSGAGKDVLTITFHGKSAHGGIEPEKGINAINAAALAISKVKFGRIDPETTSNIGRIEGGAATNIVTDKVTFTCEVRSHSQAQIEAQVQKIMDACQEAAAEFGATVDIDVDHFCPPHKPDLDGFLTKATVRALELEGITPEYHISNGSGDSNIFSGHGFDCSGISTGMFNVHTTGEYLDLAVFEQAFNVTWRIVTEPLD</sequence>
<name>A0ABR7NPT2_9FIRM</name>
<proteinExistence type="predicted"/>
<evidence type="ECO:0000256" key="2">
    <source>
        <dbReference type="ARBA" id="ARBA00022833"/>
    </source>
</evidence>
<evidence type="ECO:0000313" key="5">
    <source>
        <dbReference type="EMBL" id="MBC8598132.1"/>
    </source>
</evidence>
<dbReference type="InterPro" id="IPR011650">
    <property type="entry name" value="Peptidase_M20_dimer"/>
</dbReference>
<organism evidence="5 6">
    <name type="scientific">Enterocloster hominis</name>
    <name type="common">ex Liu et al. 2021</name>
    <dbReference type="NCBI Taxonomy" id="2763663"/>
    <lineage>
        <taxon>Bacteria</taxon>
        <taxon>Bacillati</taxon>
        <taxon>Bacillota</taxon>
        <taxon>Clostridia</taxon>
        <taxon>Lachnospirales</taxon>
        <taxon>Lachnospiraceae</taxon>
        <taxon>Enterocloster</taxon>
    </lineage>
</organism>
<reference evidence="5 6" key="1">
    <citation type="submission" date="2020-08" db="EMBL/GenBank/DDBJ databases">
        <title>Genome public.</title>
        <authorList>
            <person name="Liu C."/>
            <person name="Sun Q."/>
        </authorList>
    </citation>
    <scope>NUCLEOTIDE SEQUENCE [LARGE SCALE GENOMIC DNA]</scope>
    <source>
        <strain evidence="5 6">BX10</strain>
    </source>
</reference>
<keyword evidence="2" id="KW-0862">Zinc</keyword>
<dbReference type="InterPro" id="IPR010162">
    <property type="entry name" value="PepT-like"/>
</dbReference>
<keyword evidence="6" id="KW-1185">Reference proteome</keyword>
<comment type="cofactor">
    <cofactor evidence="1">
        <name>Zn(2+)</name>
        <dbReference type="ChEBI" id="CHEBI:29105"/>
    </cofactor>
</comment>
<dbReference type="InterPro" id="IPR036264">
    <property type="entry name" value="Bact_exopeptidase_dim_dom"/>
</dbReference>
<dbReference type="PANTHER" id="PTHR42994">
    <property type="entry name" value="PEPTIDASE T"/>
    <property type="match status" value="1"/>
</dbReference>
<comment type="caution">
    <text evidence="5">The sequence shown here is derived from an EMBL/GenBank/DDBJ whole genome shotgun (WGS) entry which is preliminary data.</text>
</comment>
<dbReference type="NCBIfam" id="TIGR01883">
    <property type="entry name" value="PepT-like"/>
    <property type="match status" value="1"/>
</dbReference>
<evidence type="ECO:0000256" key="1">
    <source>
        <dbReference type="ARBA" id="ARBA00001947"/>
    </source>
</evidence>
<evidence type="ECO:0000313" key="6">
    <source>
        <dbReference type="Proteomes" id="UP000647491"/>
    </source>
</evidence>
<accession>A0ABR7NPT2</accession>
<feature type="domain" description="Peptidase M20 dimerisation" evidence="4">
    <location>
        <begin position="184"/>
        <end position="275"/>
    </location>
</feature>
<dbReference type="Pfam" id="PF07687">
    <property type="entry name" value="M20_dimer"/>
    <property type="match status" value="1"/>
</dbReference>
<dbReference type="RefSeq" id="WP_262426864.1">
    <property type="nucleotide sequence ID" value="NZ_JACRTJ010000006.1"/>
</dbReference>
<dbReference type="SUPFAM" id="SSF55031">
    <property type="entry name" value="Bacterial exopeptidase dimerisation domain"/>
    <property type="match status" value="1"/>
</dbReference>
<dbReference type="SUPFAM" id="SSF53187">
    <property type="entry name" value="Zn-dependent exopeptidases"/>
    <property type="match status" value="1"/>
</dbReference>
<gene>
    <name evidence="5" type="ORF">H8708_02645</name>
</gene>
<dbReference type="Gene3D" id="3.40.630.10">
    <property type="entry name" value="Zn peptidases"/>
    <property type="match status" value="1"/>
</dbReference>
<evidence type="ECO:0000259" key="4">
    <source>
        <dbReference type="Pfam" id="PF07687"/>
    </source>
</evidence>
<dbReference type="InterPro" id="IPR007484">
    <property type="entry name" value="Peptidase_M28"/>
</dbReference>
<protein>
    <submittedName>
        <fullName evidence="5">M20/M25/M40 family metallo-hydrolase</fullName>
    </submittedName>
</protein>